<dbReference type="GO" id="GO:0003723">
    <property type="term" value="F:RNA binding"/>
    <property type="evidence" value="ECO:0007669"/>
    <property type="project" value="InterPro"/>
</dbReference>
<comment type="catalytic activity">
    <reaction evidence="4 7">
        <text>uridine(38/39/40) in tRNA = pseudouridine(38/39/40) in tRNA</text>
        <dbReference type="Rhea" id="RHEA:22376"/>
        <dbReference type="Rhea" id="RHEA-COMP:10085"/>
        <dbReference type="Rhea" id="RHEA-COMP:10087"/>
        <dbReference type="ChEBI" id="CHEBI:65314"/>
        <dbReference type="ChEBI" id="CHEBI:65315"/>
        <dbReference type="EC" id="5.4.99.12"/>
    </reaction>
</comment>
<comment type="subunit">
    <text evidence="4">Homodimer.</text>
</comment>
<dbReference type="Pfam" id="PF01416">
    <property type="entry name" value="PseudoU_synth_1"/>
    <property type="match status" value="2"/>
</dbReference>
<dbReference type="SUPFAM" id="SSF55120">
    <property type="entry name" value="Pseudouridine synthase"/>
    <property type="match status" value="1"/>
</dbReference>
<dbReference type="GO" id="GO:0031119">
    <property type="term" value="P:tRNA pseudouridine synthesis"/>
    <property type="evidence" value="ECO:0007669"/>
    <property type="project" value="UniProtKB-UniRule"/>
</dbReference>
<evidence type="ECO:0000256" key="2">
    <source>
        <dbReference type="ARBA" id="ARBA00022694"/>
    </source>
</evidence>
<dbReference type="NCBIfam" id="TIGR00071">
    <property type="entry name" value="hisT_truA"/>
    <property type="match status" value="1"/>
</dbReference>
<comment type="caution">
    <text evidence="9">The sequence shown here is derived from an EMBL/GenBank/DDBJ whole genome shotgun (WGS) entry which is preliminary data.</text>
</comment>
<dbReference type="EC" id="5.4.99.12" evidence="4"/>
<name>A0A9D0ZP29_9FIRM</name>
<evidence type="ECO:0000256" key="6">
    <source>
        <dbReference type="PIRSR" id="PIRSR001430-2"/>
    </source>
</evidence>
<gene>
    <name evidence="4 9" type="primary">truA</name>
    <name evidence="9" type="ORF">IAB27_00070</name>
</gene>
<evidence type="ECO:0000256" key="5">
    <source>
        <dbReference type="PIRSR" id="PIRSR001430-1"/>
    </source>
</evidence>
<dbReference type="FunFam" id="3.30.70.580:FF:000001">
    <property type="entry name" value="tRNA pseudouridine synthase A"/>
    <property type="match status" value="1"/>
</dbReference>
<keyword evidence="2 4" id="KW-0819">tRNA processing</keyword>
<feature type="domain" description="Pseudouridine synthase I TruA alpha/beta" evidence="8">
    <location>
        <begin position="8"/>
        <end position="105"/>
    </location>
</feature>
<feature type="domain" description="Pseudouridine synthase I TruA alpha/beta" evidence="8">
    <location>
        <begin position="143"/>
        <end position="247"/>
    </location>
</feature>
<reference evidence="9" key="1">
    <citation type="submission" date="2020-10" db="EMBL/GenBank/DDBJ databases">
        <authorList>
            <person name="Gilroy R."/>
        </authorList>
    </citation>
    <scope>NUCLEOTIDE SEQUENCE</scope>
    <source>
        <strain evidence="9">CHK147-3167</strain>
    </source>
</reference>
<dbReference type="GO" id="GO:0160147">
    <property type="term" value="F:tRNA pseudouridine(38-40) synthase activity"/>
    <property type="evidence" value="ECO:0007669"/>
    <property type="project" value="UniProtKB-EC"/>
</dbReference>
<organism evidence="9 10">
    <name type="scientific">Candidatus Coprosoma intestinipullorum</name>
    <dbReference type="NCBI Taxonomy" id="2840752"/>
    <lineage>
        <taxon>Bacteria</taxon>
        <taxon>Bacillati</taxon>
        <taxon>Bacillota</taxon>
        <taxon>Bacillota incertae sedis</taxon>
        <taxon>Candidatus Coprosoma</taxon>
    </lineage>
</organism>
<dbReference type="EMBL" id="DVFV01000003">
    <property type="protein sequence ID" value="HIQ90014.1"/>
    <property type="molecule type" value="Genomic_DNA"/>
</dbReference>
<evidence type="ECO:0000259" key="8">
    <source>
        <dbReference type="Pfam" id="PF01416"/>
    </source>
</evidence>
<keyword evidence="3 4" id="KW-0413">Isomerase</keyword>
<dbReference type="Proteomes" id="UP000886786">
    <property type="component" value="Unassembled WGS sequence"/>
</dbReference>
<comment type="function">
    <text evidence="4">Formation of pseudouridine at positions 38, 39 and 40 in the anticodon stem and loop of transfer RNAs.</text>
</comment>
<dbReference type="InterPro" id="IPR020103">
    <property type="entry name" value="PsdUridine_synth_cat_dom_sf"/>
</dbReference>
<dbReference type="AlphaFoldDB" id="A0A9D0ZP29"/>
<dbReference type="InterPro" id="IPR020094">
    <property type="entry name" value="TruA/RsuA/RluB/E/F_N"/>
</dbReference>
<feature type="active site" description="Nucleophile" evidence="4 5">
    <location>
        <position position="52"/>
    </location>
</feature>
<comment type="caution">
    <text evidence="4">Lacks conserved residue(s) required for the propagation of feature annotation.</text>
</comment>
<feature type="binding site" evidence="4 6">
    <location>
        <position position="111"/>
    </location>
    <ligand>
        <name>substrate</name>
    </ligand>
</feature>
<evidence type="ECO:0000256" key="7">
    <source>
        <dbReference type="RuleBase" id="RU003792"/>
    </source>
</evidence>
<sequence length="247" mass="28726">MRYFMTFAYDGSKYKGYQVQPKEKTVQGEVEKALKKINGGKRVVIHASGRTDAGVHAYNQKAHFDLDMKNITPEKLKDGLNSLLPKDIYIKHIEIVPDDFHARYNVKAKEYIYIINMGEYNPIEKDYVYQYNKKLDVVEMQRALKYLEGTHNFKSFTKADEEKEDYVRTIVQTNLYRELKNVNKITLSFLGTGFLRYQVRNMIGTLIEIGEGKRKSEDIIDIIAQEDRRKAGKTAAPEGLYLKDVLY</sequence>
<dbReference type="HAMAP" id="MF_00171">
    <property type="entry name" value="TruA"/>
    <property type="match status" value="1"/>
</dbReference>
<evidence type="ECO:0000256" key="3">
    <source>
        <dbReference type="ARBA" id="ARBA00023235"/>
    </source>
</evidence>
<dbReference type="Gene3D" id="3.30.70.660">
    <property type="entry name" value="Pseudouridine synthase I, catalytic domain, C-terminal subdomain"/>
    <property type="match status" value="1"/>
</dbReference>
<dbReference type="Gene3D" id="3.30.70.580">
    <property type="entry name" value="Pseudouridine synthase I, catalytic domain, N-terminal subdomain"/>
    <property type="match status" value="1"/>
</dbReference>
<dbReference type="PIRSF" id="PIRSF001430">
    <property type="entry name" value="tRNA_psdUrid_synth"/>
    <property type="match status" value="1"/>
</dbReference>
<protein>
    <recommendedName>
        <fullName evidence="4">tRNA pseudouridine synthase A</fullName>
        <ecNumber evidence="4">5.4.99.12</ecNumber>
    </recommendedName>
    <alternativeName>
        <fullName evidence="4">tRNA pseudouridine(38-40) synthase</fullName>
    </alternativeName>
    <alternativeName>
        <fullName evidence="4">tRNA pseudouridylate synthase I</fullName>
    </alternativeName>
    <alternativeName>
        <fullName evidence="4">tRNA-uridine isomerase I</fullName>
    </alternativeName>
</protein>
<evidence type="ECO:0000256" key="1">
    <source>
        <dbReference type="ARBA" id="ARBA00009375"/>
    </source>
</evidence>
<dbReference type="CDD" id="cd02570">
    <property type="entry name" value="PseudoU_synth_EcTruA"/>
    <property type="match status" value="1"/>
</dbReference>
<dbReference type="InterPro" id="IPR001406">
    <property type="entry name" value="PsdUridine_synth_TruA"/>
</dbReference>
<dbReference type="PANTHER" id="PTHR11142">
    <property type="entry name" value="PSEUDOURIDYLATE SYNTHASE"/>
    <property type="match status" value="1"/>
</dbReference>
<dbReference type="InterPro" id="IPR020095">
    <property type="entry name" value="PsdUridine_synth_TruA_C"/>
</dbReference>
<proteinExistence type="inferred from homology"/>
<evidence type="ECO:0000313" key="10">
    <source>
        <dbReference type="Proteomes" id="UP000886786"/>
    </source>
</evidence>
<dbReference type="InterPro" id="IPR020097">
    <property type="entry name" value="PsdUridine_synth_TruA_a/b_dom"/>
</dbReference>
<accession>A0A9D0ZP29</accession>
<comment type="similarity">
    <text evidence="1 4 7">Belongs to the tRNA pseudouridine synthase TruA family.</text>
</comment>
<evidence type="ECO:0000256" key="4">
    <source>
        <dbReference type="HAMAP-Rule" id="MF_00171"/>
    </source>
</evidence>
<reference evidence="9" key="2">
    <citation type="journal article" date="2021" name="PeerJ">
        <title>Extensive microbial diversity within the chicken gut microbiome revealed by metagenomics and culture.</title>
        <authorList>
            <person name="Gilroy R."/>
            <person name="Ravi A."/>
            <person name="Getino M."/>
            <person name="Pursley I."/>
            <person name="Horton D.L."/>
            <person name="Alikhan N.F."/>
            <person name="Baker D."/>
            <person name="Gharbi K."/>
            <person name="Hall N."/>
            <person name="Watson M."/>
            <person name="Adriaenssens E.M."/>
            <person name="Foster-Nyarko E."/>
            <person name="Jarju S."/>
            <person name="Secka A."/>
            <person name="Antonio M."/>
            <person name="Oren A."/>
            <person name="Chaudhuri R.R."/>
            <person name="La Ragione R."/>
            <person name="Hildebrand F."/>
            <person name="Pallen M.J."/>
        </authorList>
    </citation>
    <scope>NUCLEOTIDE SEQUENCE</scope>
    <source>
        <strain evidence="9">CHK147-3167</strain>
    </source>
</reference>
<dbReference type="PANTHER" id="PTHR11142:SF0">
    <property type="entry name" value="TRNA PSEUDOURIDINE SYNTHASE-LIKE 1"/>
    <property type="match status" value="1"/>
</dbReference>
<evidence type="ECO:0000313" key="9">
    <source>
        <dbReference type="EMBL" id="HIQ90014.1"/>
    </source>
</evidence>